<evidence type="ECO:0000313" key="1">
    <source>
        <dbReference type="EMBL" id="KAA8568559.1"/>
    </source>
</evidence>
<sequence>MLTTLSQIGSGDTSLVPELHSSVSSLTLKMQNVYLTLRKRFDGSSSVACAPIIHSSSLHSSYGEDHSRVMVRREVSL</sequence>
<protein>
    <submittedName>
        <fullName evidence="1">Uncharacterized protein</fullName>
    </submittedName>
</protein>
<dbReference type="Proteomes" id="UP000322873">
    <property type="component" value="Unassembled WGS sequence"/>
</dbReference>
<gene>
    <name evidence="1" type="ORF">EYC84_007578</name>
</gene>
<proteinExistence type="predicted"/>
<accession>A0A5M9JKR4</accession>
<evidence type="ECO:0000313" key="2">
    <source>
        <dbReference type="Proteomes" id="UP000322873"/>
    </source>
</evidence>
<dbReference type="EMBL" id="VICG01000009">
    <property type="protein sequence ID" value="KAA8568559.1"/>
    <property type="molecule type" value="Genomic_DNA"/>
</dbReference>
<dbReference type="AlphaFoldDB" id="A0A5M9JKR4"/>
<name>A0A5M9JKR4_MONFR</name>
<organism evidence="1 2">
    <name type="scientific">Monilinia fructicola</name>
    <name type="common">Brown rot fungus</name>
    <name type="synonym">Ciboria fructicola</name>
    <dbReference type="NCBI Taxonomy" id="38448"/>
    <lineage>
        <taxon>Eukaryota</taxon>
        <taxon>Fungi</taxon>
        <taxon>Dikarya</taxon>
        <taxon>Ascomycota</taxon>
        <taxon>Pezizomycotina</taxon>
        <taxon>Leotiomycetes</taxon>
        <taxon>Helotiales</taxon>
        <taxon>Sclerotiniaceae</taxon>
        <taxon>Monilinia</taxon>
    </lineage>
</organism>
<comment type="caution">
    <text evidence="1">The sequence shown here is derived from an EMBL/GenBank/DDBJ whole genome shotgun (WGS) entry which is preliminary data.</text>
</comment>
<reference evidence="1 2" key="1">
    <citation type="submission" date="2019-06" db="EMBL/GenBank/DDBJ databases">
        <title>Genome Sequence of the Brown Rot Fungal Pathogen Monilinia fructicola.</title>
        <authorList>
            <person name="De Miccolis Angelini R.M."/>
            <person name="Landi L."/>
            <person name="Abate D."/>
            <person name="Pollastro S."/>
            <person name="Romanazzi G."/>
            <person name="Faretra F."/>
        </authorList>
    </citation>
    <scope>NUCLEOTIDE SEQUENCE [LARGE SCALE GENOMIC DNA]</scope>
    <source>
        <strain evidence="1 2">Mfrc123</strain>
    </source>
</reference>
<keyword evidence="2" id="KW-1185">Reference proteome</keyword>